<keyword evidence="1" id="KW-0732">Signal</keyword>
<proteinExistence type="predicted"/>
<name>A0A336LPC9_CULSO</name>
<protein>
    <submittedName>
        <fullName evidence="2">CSON000072 protein</fullName>
    </submittedName>
</protein>
<feature type="signal peptide" evidence="1">
    <location>
        <begin position="1"/>
        <end position="26"/>
    </location>
</feature>
<reference evidence="2" key="1">
    <citation type="submission" date="2018-07" db="EMBL/GenBank/DDBJ databases">
        <authorList>
            <person name="Quirk P.G."/>
            <person name="Krulwich T.A."/>
        </authorList>
    </citation>
    <scope>NUCLEOTIDE SEQUENCE</scope>
</reference>
<dbReference type="VEuPathDB" id="VectorBase:CSON000072"/>
<evidence type="ECO:0000256" key="1">
    <source>
        <dbReference type="SAM" id="SignalP"/>
    </source>
</evidence>
<evidence type="ECO:0000313" key="2">
    <source>
        <dbReference type="EMBL" id="SSX19922.1"/>
    </source>
</evidence>
<feature type="chain" id="PRO_5016294069" evidence="1">
    <location>
        <begin position="27"/>
        <end position="76"/>
    </location>
</feature>
<organism evidence="2">
    <name type="scientific">Culicoides sonorensis</name>
    <name type="common">Biting midge</name>
    <dbReference type="NCBI Taxonomy" id="179676"/>
    <lineage>
        <taxon>Eukaryota</taxon>
        <taxon>Metazoa</taxon>
        <taxon>Ecdysozoa</taxon>
        <taxon>Arthropoda</taxon>
        <taxon>Hexapoda</taxon>
        <taxon>Insecta</taxon>
        <taxon>Pterygota</taxon>
        <taxon>Neoptera</taxon>
        <taxon>Endopterygota</taxon>
        <taxon>Diptera</taxon>
        <taxon>Nematocera</taxon>
        <taxon>Chironomoidea</taxon>
        <taxon>Ceratopogonidae</taxon>
        <taxon>Ceratopogoninae</taxon>
        <taxon>Culicoides</taxon>
        <taxon>Monoculicoides</taxon>
    </lineage>
</organism>
<accession>A0A336LPC9</accession>
<dbReference type="EMBL" id="UFQT01000100">
    <property type="protein sequence ID" value="SSX19922.1"/>
    <property type="molecule type" value="Genomic_DNA"/>
</dbReference>
<sequence length="76" mass="8918">MNGNTKFQIFCFLCITVSLLVQTITAGDELPVDFDADLVFTKPQKPVLRHLSEPEQAEYKDFLQYLYRYDTKKRIL</sequence>
<dbReference type="AlphaFoldDB" id="A0A336LPC9"/>
<gene>
    <name evidence="2" type="primary">CSON000072</name>
</gene>